<keyword evidence="3" id="KW-1185">Reference proteome</keyword>
<dbReference type="EMBL" id="VSRR010076885">
    <property type="protein sequence ID" value="MPC88173.1"/>
    <property type="molecule type" value="Genomic_DNA"/>
</dbReference>
<sequence length="98" mass="9951">MAHYNTDLHTPPSPSTSSPLQTRHPPSCSAVRKGGREGSAGGGDAVVRSSSPYDKPDGRVPPPGAYGVREPLVGGAWPASGGSTQAGPRQADTHLTPP</sequence>
<feature type="region of interest" description="Disordered" evidence="1">
    <location>
        <begin position="1"/>
        <end position="98"/>
    </location>
</feature>
<accession>A0A5B7J0Y0</accession>
<organism evidence="2 3">
    <name type="scientific">Portunus trituberculatus</name>
    <name type="common">Swimming crab</name>
    <name type="synonym">Neptunus trituberculatus</name>
    <dbReference type="NCBI Taxonomy" id="210409"/>
    <lineage>
        <taxon>Eukaryota</taxon>
        <taxon>Metazoa</taxon>
        <taxon>Ecdysozoa</taxon>
        <taxon>Arthropoda</taxon>
        <taxon>Crustacea</taxon>
        <taxon>Multicrustacea</taxon>
        <taxon>Malacostraca</taxon>
        <taxon>Eumalacostraca</taxon>
        <taxon>Eucarida</taxon>
        <taxon>Decapoda</taxon>
        <taxon>Pleocyemata</taxon>
        <taxon>Brachyura</taxon>
        <taxon>Eubrachyura</taxon>
        <taxon>Portunoidea</taxon>
        <taxon>Portunidae</taxon>
        <taxon>Portuninae</taxon>
        <taxon>Portunus</taxon>
    </lineage>
</organism>
<evidence type="ECO:0000313" key="3">
    <source>
        <dbReference type="Proteomes" id="UP000324222"/>
    </source>
</evidence>
<comment type="caution">
    <text evidence="2">The sequence shown here is derived from an EMBL/GenBank/DDBJ whole genome shotgun (WGS) entry which is preliminary data.</text>
</comment>
<evidence type="ECO:0000256" key="1">
    <source>
        <dbReference type="SAM" id="MobiDB-lite"/>
    </source>
</evidence>
<gene>
    <name evidence="2" type="ORF">E2C01_083068</name>
</gene>
<reference evidence="2 3" key="1">
    <citation type="submission" date="2019-05" db="EMBL/GenBank/DDBJ databases">
        <title>Another draft genome of Portunus trituberculatus and its Hox gene families provides insights of decapod evolution.</title>
        <authorList>
            <person name="Jeong J.-H."/>
            <person name="Song I."/>
            <person name="Kim S."/>
            <person name="Choi T."/>
            <person name="Kim D."/>
            <person name="Ryu S."/>
            <person name="Kim W."/>
        </authorList>
    </citation>
    <scope>NUCLEOTIDE SEQUENCE [LARGE SCALE GENOMIC DNA]</scope>
    <source>
        <tissue evidence="2">Muscle</tissue>
    </source>
</reference>
<evidence type="ECO:0000313" key="2">
    <source>
        <dbReference type="EMBL" id="MPC88173.1"/>
    </source>
</evidence>
<dbReference type="Proteomes" id="UP000324222">
    <property type="component" value="Unassembled WGS sequence"/>
</dbReference>
<name>A0A5B7J0Y0_PORTR</name>
<dbReference type="AlphaFoldDB" id="A0A5B7J0Y0"/>
<protein>
    <submittedName>
        <fullName evidence="2">Uncharacterized protein</fullName>
    </submittedName>
</protein>
<proteinExistence type="predicted"/>